<feature type="compositionally biased region" description="Polar residues" evidence="8">
    <location>
        <begin position="107"/>
        <end position="119"/>
    </location>
</feature>
<dbReference type="Proteomes" id="UP001152759">
    <property type="component" value="Chromosome 8"/>
</dbReference>
<name>A0A9P0AM24_BEMTA</name>
<dbReference type="GO" id="GO:0009966">
    <property type="term" value="P:regulation of signal transduction"/>
    <property type="evidence" value="ECO:0007669"/>
    <property type="project" value="UniProtKB-ARBA"/>
</dbReference>
<proteinExistence type="inferred from homology"/>
<dbReference type="InterPro" id="IPR016024">
    <property type="entry name" value="ARM-type_fold"/>
</dbReference>
<reference evidence="10" key="1">
    <citation type="submission" date="2021-12" db="EMBL/GenBank/DDBJ databases">
        <authorList>
            <person name="King R."/>
        </authorList>
    </citation>
    <scope>NUCLEOTIDE SEQUENCE</scope>
</reference>
<feature type="region of interest" description="Disordered" evidence="8">
    <location>
        <begin position="1594"/>
        <end position="1627"/>
    </location>
</feature>
<feature type="region of interest" description="Disordered" evidence="8">
    <location>
        <begin position="2906"/>
        <end position="2968"/>
    </location>
</feature>
<dbReference type="EMBL" id="OU963869">
    <property type="protein sequence ID" value="CAH0394246.1"/>
    <property type="molecule type" value="Genomic_DNA"/>
</dbReference>
<evidence type="ECO:0000256" key="1">
    <source>
        <dbReference type="ARBA" id="ARBA00000707"/>
    </source>
</evidence>
<dbReference type="InterPro" id="IPR038765">
    <property type="entry name" value="Papain-like_cys_pep_sf"/>
</dbReference>
<dbReference type="PROSITE" id="PS00972">
    <property type="entry name" value="USP_1"/>
    <property type="match status" value="1"/>
</dbReference>
<dbReference type="InterPro" id="IPR001394">
    <property type="entry name" value="Peptidase_C19_UCH"/>
</dbReference>
<evidence type="ECO:0000256" key="7">
    <source>
        <dbReference type="ARBA" id="ARBA00022807"/>
    </source>
</evidence>
<keyword evidence="4" id="KW-0645">Protease</keyword>
<dbReference type="Gene3D" id="3.90.70.10">
    <property type="entry name" value="Cysteine proteinases"/>
    <property type="match status" value="1"/>
</dbReference>
<dbReference type="InterPro" id="IPR028889">
    <property type="entry name" value="USP"/>
</dbReference>
<dbReference type="PANTHER" id="PTHR24006:SF827">
    <property type="entry name" value="UBIQUITIN CARBOXYL-TERMINAL HYDROLASE 34"/>
    <property type="match status" value="1"/>
</dbReference>
<feature type="compositionally biased region" description="Acidic residues" evidence="8">
    <location>
        <begin position="3010"/>
        <end position="3038"/>
    </location>
</feature>
<dbReference type="GO" id="GO:0016579">
    <property type="term" value="P:protein deubiquitination"/>
    <property type="evidence" value="ECO:0007669"/>
    <property type="project" value="InterPro"/>
</dbReference>
<dbReference type="GO" id="GO:0004843">
    <property type="term" value="F:cysteine-type deubiquitinase activity"/>
    <property type="evidence" value="ECO:0007669"/>
    <property type="project" value="UniProtKB-EC"/>
</dbReference>
<keyword evidence="11" id="KW-1185">Reference proteome</keyword>
<dbReference type="PROSITE" id="PS50235">
    <property type="entry name" value="USP_3"/>
    <property type="match status" value="1"/>
</dbReference>
<feature type="compositionally biased region" description="Basic and acidic residues" evidence="8">
    <location>
        <begin position="3039"/>
        <end position="3052"/>
    </location>
</feature>
<dbReference type="Pfam" id="PF00443">
    <property type="entry name" value="UCH"/>
    <property type="match status" value="1"/>
</dbReference>
<evidence type="ECO:0000313" key="11">
    <source>
        <dbReference type="Proteomes" id="UP001152759"/>
    </source>
</evidence>
<keyword evidence="5" id="KW-0833">Ubl conjugation pathway</keyword>
<dbReference type="SUPFAM" id="SSF54001">
    <property type="entry name" value="Cysteine proteinases"/>
    <property type="match status" value="1"/>
</dbReference>
<evidence type="ECO:0000313" key="10">
    <source>
        <dbReference type="EMBL" id="CAH0394246.1"/>
    </source>
</evidence>
<dbReference type="EC" id="3.4.19.12" evidence="3"/>
<evidence type="ECO:0000256" key="6">
    <source>
        <dbReference type="ARBA" id="ARBA00022801"/>
    </source>
</evidence>
<dbReference type="SUPFAM" id="SSF48371">
    <property type="entry name" value="ARM repeat"/>
    <property type="match status" value="2"/>
</dbReference>
<feature type="compositionally biased region" description="Basic and acidic residues" evidence="8">
    <location>
        <begin position="2421"/>
        <end position="2447"/>
    </location>
</feature>
<feature type="region of interest" description="Disordered" evidence="8">
    <location>
        <begin position="103"/>
        <end position="131"/>
    </location>
</feature>
<feature type="compositionally biased region" description="Basic and acidic residues" evidence="8">
    <location>
        <begin position="1595"/>
        <end position="1612"/>
    </location>
</feature>
<feature type="region of interest" description="Disordered" evidence="8">
    <location>
        <begin position="1912"/>
        <end position="1941"/>
    </location>
</feature>
<feature type="region of interest" description="Disordered" evidence="8">
    <location>
        <begin position="2996"/>
        <end position="3052"/>
    </location>
</feature>
<sequence>MEHYNPVPMKEGSPLSDHQVPDIMLRQGNSAEILELVSSGVRLSQQKKKFPQQKSLANSPERNLNVMSELASLVQGPPLLPFSLSEGRSLDPADFPPRELVEETLSGDENGSLSSQVSNKSEKNMGDFDGDDDSVCDDEIDFTTRAQICEQALRRHNVLDQMVYPHQQLPNRPDAMSFLHGNPNNKIILPRDDSVKFHLEDVCKPGSTLLWDLLQDDKIVHLGEGLALEAEKALCNLVCYNTEKLIRMKFIEGCLENLEANRSVVISLRLLPKLFASFTHSRGANPLSSNTIVLWALRNHALFDKFFNNLITYTQARKKQKEQQATQPDPPPFYSHTVHVQVRLQFLTHAFSSLCLPRFIRLSIEQIDILWNWLATDEECSDELFNWLLKQFRMKDPADSHALSYETLLHLYTNKLPTLSPYTISMTALRLYQHLCDLMTSPNHPDRAFSDKQEGSTSTKSSDAVALTHIWKIALRAYNTDVSMAAIQYLNNYYMVSRQLSREEEFINNCMSHLSEATSDLRSNEESSLQCIQRALLLLMTHLGTFRKRYAYHLRRWYLEGCNVSNQIIGKDSMPLKIVVQCAGSTEKITLHLFSTDYVAELRAEIGKIWQCVMSSNDNSDKNSSSNIDGLIRMITQGQELTTDFDEKTLQDVGFKDGQMLFISLGNSRCKKRSDVDGNTFLTASSNLPPPPKDCLPTLLLLLPHNFEQLFQLMETLSRMKTTVKGGHHMPHTKAQVLSRRVWDILMLIPTNPTLLSGFQNLESRSADDTTSNDIRLTQLLDPASPHKLMYSLRIVESLCHPQLINTKHHTHNEDENQNSSVNWSGIFVRSGGLRQLFDIFMSGVLLDEKCNEWQQDCLAQLLKLICQLSMADSDEGHYNIPSLSQENTPNILRHRRKRCNKNMEKVVIPKLNDEMLSMMNVETVMPYLIKILYQVSSPRDPNYYRTGFWGRAQVIHYAMALLVSWSHSVPFVKTALLQTESFDALIQRLVLEEPEPDVRREICTTLYHLNLPSEILTLLLCHLDNAMTLCPPRGYRHEGIHSPMVEESNKEPYGSSCRDYFWLLCRLVDSLPADVIKEESTKDGQHSFADLAEKVAKLLYSREFFEQRHENFEDDCLIGLLNLMSHILKHDPPFKTSANGLGLIDQLFDFLFALPDAKNRHVPKCKMQHTRSCAFDCLVEMVKSSPSNYKHLHSKLLVHHQPGPHSPYPWDYWPHEESRSECGYVGLTNLGATCYLASCIQHLFMIPQARESILSVNITDETKHSQTLYELQRMFAYLLESERKSYDPRSFCRVYTMYHQPLNTGEQKDMAEFFIDLVSKLEEMDSDLKSMVKTLFGGVISNNVVSLDCEHVSCTLEEFYTVRCQVADMRNLYASLDEVTLKDTLEGDNMYTCSQCGRKVRAEKRACFKKLPQILCFNTMRYTFNMVTMLKEKVNTHFSFPMRLDMSGYVEKYLMPQQYQEEHKQKDGEEDNESSKKKENYEYELIGITVHTGSADSGHYYCFIRDRENKSSSQFSSPSKSDRNSGSSDKWYLFNDAEVKHFNPNQIAAECFGGEMMSKTYDTVTDKFMDLSFEKTNSAYMLFYELTSEETLEEREKNEKDGLEGNSKEIDVSPNSSAHVSESPKPIDSHVSNIKLSADLENWIWEDNRKFLHDKNIFEHTYFQFMWQICGYIPQTMENPQELTEIATQLSTSFILETFIHAKEKPTMVQWVELLTKQFDTSSKACQWFLTYMSETKWWPIQILIKCNNQMVRQMFQRLCIHVINRLKQSTSNYKSRLLLASDRAAEQDKKSEQGSEENEEEDYLLCIKKFIASLVSLIEKDSMTKLSSLSMANDKGDSSKQQQPPPPAMPHILNQLPTANNVTEFYSLLYDISKQEPAFSSYLLQLNTISVVVLNFHLLLSKFNNKSVPTPSGVTRGDPVEVVSDEDDDDDDDMLATTSDKYRPTSLDKMVTLVASLVEKSYGPDQRLHLSPEDYAALVGGKGFPFLCQQIKESINPHQTRNLIFSLTRWNDNLATQIINVIFNCIQKYSCNMDMCQPFFKILSTLVETPVGSPHQQGLPCFTQLILPRMWEIADVCPQSVLDWFTFHVTCNKIIHCWVLQSVYTFTERYLMAHNNQRVRAAAAYLLVCLVPNQLFRQLYQRSVASNAALRSPSLLGVHHKQQMQFQSLSQDALLILHQILNYLLRLMKQARIYSNISMHGPSKLVAYFSLLQYFTISQTEKLMFGPYFLDLWNVFHPKLSEPAIPILHNKQILLNYWYHVLQDCPENVQLILQNQNVVKNIAFNYILADHEDQEILLFNRIMLPAYYGILKLCCMYSKQFTKQLLHHQNIIWAFKNILPYPQQYPLACEELLNIMKIFVKKYPDLSEANRSSDSEESPAEGEKSKSSNSGEKSSEPNVESVEIDKTKDEGSSSTEPAQEEKSSEESKTVEVKSRTEDEKGGKNEGLKMLKRVAAAEESAETDSFKLSTLKLLMTVLDGHHSYSTIINIFNILLESDFDKIICIQNNGFMLLFDSFQTIFSIYHDSAANFQSVYIDLHHVLSYILEFIQLLNGFTKNNVNKVRSVISQYKNFCEVVKKLLLLLNTFNNNSLRNLVFKILKEFLRIYPQDLLPVIISLLTNCHLQYQENQSATNLLQTMGPYFPRRSCKMVSPHHPYHHGLPKKPVRPMIQLSLPHNLIDCPKGCDPEYDEALLEFYAPYHEFVDCLTRIAIKHKFISQSLINLSCMVGFEGVPLHLCYFPQLWLEVYQRQSQDLDPKYLNMLTNCNFFVDYVETVLLDERTSLNHDLIYQFLTRFFPKVAQQVLTDQTVQMVEKLCLSLMANRANLNILDVGYKLNGDLRALAIIYSHNLALQLQSVLNSSRSTGYSDDSEEPSTKTFVLTPPPNFAQFLQQMLLKIVKLETAMPSSPNESTDESPVKKRKLSSSKDDIPSDSKDAVKSHEIYDADDRDAPSCSKDTGTKKSLKHCKSEAKKYEDLEALKKTLGDLMRILEDKKKLTEQAENPPSPSNDDDEEDEVNVDIEVDVSVDIDENDDAIAEAEKETTNEKKSPP</sequence>
<evidence type="ECO:0000256" key="3">
    <source>
        <dbReference type="ARBA" id="ARBA00012759"/>
    </source>
</evidence>
<feature type="region of interest" description="Disordered" evidence="8">
    <location>
        <begin position="2371"/>
        <end position="2447"/>
    </location>
</feature>
<gene>
    <name evidence="10" type="ORF">BEMITA_LOCUS12569</name>
</gene>
<dbReference type="GO" id="GO:0005634">
    <property type="term" value="C:nucleus"/>
    <property type="evidence" value="ECO:0007669"/>
    <property type="project" value="TreeGrafter"/>
</dbReference>
<comment type="similarity">
    <text evidence="2">Belongs to the peptidase C19 family.</text>
</comment>
<dbReference type="GO" id="GO:0006508">
    <property type="term" value="P:proteolysis"/>
    <property type="evidence" value="ECO:0007669"/>
    <property type="project" value="UniProtKB-KW"/>
</dbReference>
<organism evidence="10 11">
    <name type="scientific">Bemisia tabaci</name>
    <name type="common">Sweetpotato whitefly</name>
    <name type="synonym">Aleurodes tabaci</name>
    <dbReference type="NCBI Taxonomy" id="7038"/>
    <lineage>
        <taxon>Eukaryota</taxon>
        <taxon>Metazoa</taxon>
        <taxon>Ecdysozoa</taxon>
        <taxon>Arthropoda</taxon>
        <taxon>Hexapoda</taxon>
        <taxon>Insecta</taxon>
        <taxon>Pterygota</taxon>
        <taxon>Neoptera</taxon>
        <taxon>Paraneoptera</taxon>
        <taxon>Hemiptera</taxon>
        <taxon>Sternorrhyncha</taxon>
        <taxon>Aleyrodoidea</taxon>
        <taxon>Aleyrodidae</taxon>
        <taxon>Aleyrodinae</taxon>
        <taxon>Bemisia</taxon>
    </lineage>
</organism>
<feature type="region of interest" description="Disordered" evidence="8">
    <location>
        <begin position="1832"/>
        <end position="1855"/>
    </location>
</feature>
<dbReference type="CDD" id="cd02659">
    <property type="entry name" value="peptidase_C19C"/>
    <property type="match status" value="1"/>
</dbReference>
<dbReference type="InterPro" id="IPR050164">
    <property type="entry name" value="Peptidase_C19"/>
</dbReference>
<feature type="compositionally biased region" description="Acidic residues" evidence="8">
    <location>
        <begin position="1925"/>
        <end position="1936"/>
    </location>
</feature>
<feature type="compositionally biased region" description="Basic and acidic residues" evidence="8">
    <location>
        <begin position="2926"/>
        <end position="2952"/>
    </location>
</feature>
<evidence type="ECO:0000256" key="4">
    <source>
        <dbReference type="ARBA" id="ARBA00022670"/>
    </source>
</evidence>
<keyword evidence="7" id="KW-0788">Thiol protease</keyword>
<accession>A0A9P0AM24</accession>
<evidence type="ECO:0000256" key="2">
    <source>
        <dbReference type="ARBA" id="ARBA00009085"/>
    </source>
</evidence>
<evidence type="ECO:0000259" key="9">
    <source>
        <dbReference type="PROSITE" id="PS50235"/>
    </source>
</evidence>
<evidence type="ECO:0000256" key="5">
    <source>
        <dbReference type="ARBA" id="ARBA00022786"/>
    </source>
</evidence>
<dbReference type="InterPro" id="IPR018200">
    <property type="entry name" value="USP_CS"/>
</dbReference>
<dbReference type="PROSITE" id="PS00973">
    <property type="entry name" value="USP_2"/>
    <property type="match status" value="1"/>
</dbReference>
<comment type="catalytic activity">
    <reaction evidence="1">
        <text>Thiol-dependent hydrolysis of ester, thioester, amide, peptide and isopeptide bonds formed by the C-terminal Gly of ubiquitin (a 76-residue protein attached to proteins as an intracellular targeting signal).</text>
        <dbReference type="EC" id="3.4.19.12"/>
    </reaction>
</comment>
<dbReference type="FunFam" id="3.90.70.10:FF:000014">
    <property type="entry name" value="Ubiquitin carboxyl-terminal hydrolase 34"/>
    <property type="match status" value="1"/>
</dbReference>
<evidence type="ECO:0000256" key="8">
    <source>
        <dbReference type="SAM" id="MobiDB-lite"/>
    </source>
</evidence>
<feature type="domain" description="USP" evidence="9">
    <location>
        <begin position="1226"/>
        <end position="1588"/>
    </location>
</feature>
<keyword evidence="6" id="KW-0378">Hydrolase</keyword>
<dbReference type="GO" id="GO:0005829">
    <property type="term" value="C:cytosol"/>
    <property type="evidence" value="ECO:0007669"/>
    <property type="project" value="TreeGrafter"/>
</dbReference>
<protein>
    <recommendedName>
        <fullName evidence="3">ubiquitinyl hydrolase 1</fullName>
        <ecNumber evidence="3">3.4.19.12</ecNumber>
    </recommendedName>
</protein>
<dbReference type="PANTHER" id="PTHR24006">
    <property type="entry name" value="UBIQUITIN CARBOXYL-TERMINAL HYDROLASE"/>
    <property type="match status" value="1"/>
</dbReference>